<dbReference type="OrthoDB" id="5244088at2"/>
<feature type="domain" description="UmuC" evidence="2">
    <location>
        <begin position="34"/>
        <end position="152"/>
    </location>
</feature>
<dbReference type="EMBL" id="CP000481">
    <property type="protein sequence ID" value="ABK52767.1"/>
    <property type="molecule type" value="Genomic_DNA"/>
</dbReference>
<dbReference type="Proteomes" id="UP000008221">
    <property type="component" value="Chromosome"/>
</dbReference>
<evidence type="ECO:0000313" key="4">
    <source>
        <dbReference type="Proteomes" id="UP000008221"/>
    </source>
</evidence>
<evidence type="ECO:0000259" key="2">
    <source>
        <dbReference type="Pfam" id="PF00817"/>
    </source>
</evidence>
<dbReference type="HOGENOM" id="CLU_026357_0_0_11"/>
<dbReference type="Pfam" id="PF00817">
    <property type="entry name" value="IMS"/>
    <property type="match status" value="1"/>
</dbReference>
<name>A0LTK7_ACIC1</name>
<dbReference type="CDD" id="cd03468">
    <property type="entry name" value="PolY_like"/>
    <property type="match status" value="1"/>
</dbReference>
<dbReference type="eggNOG" id="COG0389">
    <property type="taxonomic scope" value="Bacteria"/>
</dbReference>
<dbReference type="InterPro" id="IPR050356">
    <property type="entry name" value="SulA_CellDiv_inhibitor"/>
</dbReference>
<dbReference type="RefSeq" id="WP_011719830.1">
    <property type="nucleotide sequence ID" value="NC_008578.1"/>
</dbReference>
<gene>
    <name evidence="3" type="ordered locus">Acel_0994</name>
</gene>
<dbReference type="InterPro" id="IPR001126">
    <property type="entry name" value="UmuC"/>
</dbReference>
<sequence>MTVLFQVSSLFPVERVLAVWCPDWPILAAGADPQTPCAVIARGRILSCSPAARAAGVRRGQRWREAQACCPELLGHTADPGRDSRVFEAVVRRVAEVAAGPDVVRPGLLVARAGGAARYWGGEEPLRQRIVDGVRSLGFPVRVGIADGTFAAVQAAYEDRIVPPGRSVDFLAELPVHRLGPPLSEILPRFGLRTLGDFTSLPRRTVVTRWGEDAGRAHDMARGVPLRFLVRAHDPPVIAVHRIFDPPLDRVDTASFIARVAAEELHEQLTRRGLGCLRLVVEVRDESGRIHARAWRRVDAVLPVFSVAAIVDRVRWQLAGWLDSGNVSGGLAALRLVADEVTRAVGWDVPLWDGGNDVLRGQADSIHRHTDIARVLTRLQGLLGESAVVSAVVDGGRDPIHRVRWVPWGSGEPDGKPDTAPWPGRLPPPSPPTVWDPPRPAVVLAASGETVAVTARLRLTATPAILALPDAQRRRITGWAGPWPFDERWWDAPTARHGTRFQFATADGLAWLATHCGGMWAVEGRYD</sequence>
<keyword evidence="4" id="KW-1185">Reference proteome</keyword>
<dbReference type="InParanoid" id="A0LTK7"/>
<evidence type="ECO:0000313" key="3">
    <source>
        <dbReference type="EMBL" id="ABK52767.1"/>
    </source>
</evidence>
<dbReference type="KEGG" id="ace:Acel_0994"/>
<proteinExistence type="predicted"/>
<dbReference type="AlphaFoldDB" id="A0LTK7"/>
<protein>
    <recommendedName>
        <fullName evidence="2">UmuC domain-containing protein</fullName>
    </recommendedName>
</protein>
<reference evidence="3 4" key="1">
    <citation type="journal article" date="2009" name="Genome Res.">
        <title>Complete genome of the cellulolytic thermophile Acidothermus cellulolyticus 11B provides insights into its ecophysiological and evolutionary adaptations.</title>
        <authorList>
            <person name="Barabote R.D."/>
            <person name="Xie G."/>
            <person name="Leu D.H."/>
            <person name="Normand P."/>
            <person name="Necsulea A."/>
            <person name="Daubin V."/>
            <person name="Medigue C."/>
            <person name="Adney W.S."/>
            <person name="Xu X.C."/>
            <person name="Lapidus A."/>
            <person name="Parales R.E."/>
            <person name="Detter C."/>
            <person name="Pujic P."/>
            <person name="Bruce D."/>
            <person name="Lavire C."/>
            <person name="Challacombe J.F."/>
            <person name="Brettin T.S."/>
            <person name="Berry A.M."/>
        </authorList>
    </citation>
    <scope>NUCLEOTIDE SEQUENCE [LARGE SCALE GENOMIC DNA]</scope>
    <source>
        <strain evidence="4">ATCC 43068 / DSM 8971 / 11B</strain>
    </source>
</reference>
<dbReference type="PANTHER" id="PTHR35369:SF2">
    <property type="entry name" value="BLR3025 PROTEIN"/>
    <property type="match status" value="1"/>
</dbReference>
<organism evidence="3 4">
    <name type="scientific">Acidothermus cellulolyticus (strain ATCC 43068 / DSM 8971 / 11B)</name>
    <dbReference type="NCBI Taxonomy" id="351607"/>
    <lineage>
        <taxon>Bacteria</taxon>
        <taxon>Bacillati</taxon>
        <taxon>Actinomycetota</taxon>
        <taxon>Actinomycetes</taxon>
        <taxon>Acidothermales</taxon>
        <taxon>Acidothermaceae</taxon>
        <taxon>Acidothermus</taxon>
    </lineage>
</organism>
<dbReference type="SUPFAM" id="SSF56672">
    <property type="entry name" value="DNA/RNA polymerases"/>
    <property type="match status" value="1"/>
</dbReference>
<dbReference type="STRING" id="351607.Acel_0994"/>
<dbReference type="Gene3D" id="3.40.1170.60">
    <property type="match status" value="1"/>
</dbReference>
<accession>A0LTK7</accession>
<evidence type="ECO:0000256" key="1">
    <source>
        <dbReference type="ARBA" id="ARBA00022763"/>
    </source>
</evidence>
<dbReference type="InterPro" id="IPR043502">
    <property type="entry name" value="DNA/RNA_pol_sf"/>
</dbReference>
<dbReference type="GO" id="GO:0006281">
    <property type="term" value="P:DNA repair"/>
    <property type="evidence" value="ECO:0007669"/>
    <property type="project" value="InterPro"/>
</dbReference>
<dbReference type="PANTHER" id="PTHR35369">
    <property type="entry name" value="BLR3025 PROTEIN-RELATED"/>
    <property type="match status" value="1"/>
</dbReference>
<keyword evidence="1" id="KW-0227">DNA damage</keyword>